<dbReference type="AlphaFoldDB" id="A0A1S4D307"/>
<organism evidence="2">
    <name type="scientific">Nicotiana tabacum</name>
    <name type="common">Common tobacco</name>
    <dbReference type="NCBI Taxonomy" id="4097"/>
    <lineage>
        <taxon>Eukaryota</taxon>
        <taxon>Viridiplantae</taxon>
        <taxon>Streptophyta</taxon>
        <taxon>Embryophyta</taxon>
        <taxon>Tracheophyta</taxon>
        <taxon>Spermatophyta</taxon>
        <taxon>Magnoliopsida</taxon>
        <taxon>eudicotyledons</taxon>
        <taxon>Gunneridae</taxon>
        <taxon>Pentapetalae</taxon>
        <taxon>asterids</taxon>
        <taxon>lamiids</taxon>
        <taxon>Solanales</taxon>
        <taxon>Solanaceae</taxon>
        <taxon>Nicotianoideae</taxon>
        <taxon>Nicotianeae</taxon>
        <taxon>Nicotiana</taxon>
    </lineage>
</organism>
<dbReference type="OrthoDB" id="10439653at2759"/>
<proteinExistence type="predicted"/>
<accession>A0A1S4D307</accession>
<evidence type="ECO:0000313" key="3">
    <source>
        <dbReference type="RefSeq" id="XP_016507714.1"/>
    </source>
</evidence>
<dbReference type="RefSeq" id="XP_016507713.1">
    <property type="nucleotide sequence ID" value="XM_016652227.1"/>
</dbReference>
<name>A0A1S4D307_TOBAC</name>
<dbReference type="PaxDb" id="4097-A0A1S4D307"/>
<sequence length="214" mass="22728">MASTRTASTAGQEPEPPMAATTRVRARGQGHGRGRGRDRARPRARAAPPTVEPQVDFDGEVPAQVVHVGPTQVPEGFIATPVLSDALVRLVGIMERVAQIGTFPVAPAVSRAGGGAQTPATYTLEQVGPQFLTPAALPVREVQPVVMAQAGDRPALSSEAMLRLDKFTKLFLVHFSGASSKDLQDFLDHCHEVLRNMGIVETNGVDFVVFQCAA</sequence>
<feature type="compositionally biased region" description="Polar residues" evidence="1">
    <location>
        <begin position="1"/>
        <end position="11"/>
    </location>
</feature>
<protein>
    <submittedName>
        <fullName evidence="2 3">Uncharacterized protein</fullName>
    </submittedName>
</protein>
<evidence type="ECO:0000256" key="1">
    <source>
        <dbReference type="SAM" id="MobiDB-lite"/>
    </source>
</evidence>
<feature type="compositionally biased region" description="Basic residues" evidence="1">
    <location>
        <begin position="24"/>
        <end position="34"/>
    </location>
</feature>
<gene>
    <name evidence="2 3" type="primary">LOC107825378</name>
</gene>
<feature type="region of interest" description="Disordered" evidence="1">
    <location>
        <begin position="1"/>
        <end position="56"/>
    </location>
</feature>
<dbReference type="RefSeq" id="XP_016507714.1">
    <property type="nucleotide sequence ID" value="XM_016652228.1"/>
</dbReference>
<reference evidence="2 3" key="1">
    <citation type="submission" date="2025-04" db="UniProtKB">
        <authorList>
            <consortium name="RefSeq"/>
        </authorList>
    </citation>
    <scope>IDENTIFICATION</scope>
</reference>
<evidence type="ECO:0000313" key="2">
    <source>
        <dbReference type="RefSeq" id="XP_016507713.1"/>
    </source>
</evidence>
<dbReference type="KEGG" id="nta:107825378"/>